<keyword evidence="2" id="KW-1133">Transmembrane helix</keyword>
<dbReference type="EMBL" id="CM016557">
    <property type="protein sequence ID" value="TKW10875.1"/>
    <property type="molecule type" value="Genomic_DNA"/>
</dbReference>
<dbReference type="Gramene" id="TKW10875">
    <property type="protein sequence ID" value="TKW10875"/>
    <property type="gene ID" value="SEVIR_6G196600v2"/>
</dbReference>
<protein>
    <recommendedName>
        <fullName evidence="3">Expansin-like EG45 domain-containing protein</fullName>
    </recommendedName>
</protein>
<dbReference type="AlphaFoldDB" id="A0A4U6U8H8"/>
<reference evidence="4" key="1">
    <citation type="submission" date="2019-03" db="EMBL/GenBank/DDBJ databases">
        <title>WGS assembly of Setaria viridis.</title>
        <authorList>
            <person name="Huang P."/>
            <person name="Jenkins J."/>
            <person name="Grimwood J."/>
            <person name="Barry K."/>
            <person name="Healey A."/>
            <person name="Mamidi S."/>
            <person name="Sreedasyam A."/>
            <person name="Shu S."/>
            <person name="Feldman M."/>
            <person name="Wu J."/>
            <person name="Yu Y."/>
            <person name="Chen C."/>
            <person name="Johnson J."/>
            <person name="Rokhsar D."/>
            <person name="Baxter I."/>
            <person name="Schmutz J."/>
            <person name="Brutnell T."/>
            <person name="Kellogg E."/>
        </authorList>
    </citation>
    <scope>NUCLEOTIDE SEQUENCE [LARGE SCALE GENOMIC DNA]</scope>
</reference>
<dbReference type="GO" id="GO:0048046">
    <property type="term" value="C:apoplast"/>
    <property type="evidence" value="ECO:0007669"/>
    <property type="project" value="InterPro"/>
</dbReference>
<dbReference type="Proteomes" id="UP000298652">
    <property type="component" value="Chromosome 6"/>
</dbReference>
<dbReference type="SUPFAM" id="SSF50685">
    <property type="entry name" value="Barwin-like endoglucanases"/>
    <property type="match status" value="1"/>
</dbReference>
<dbReference type="PANTHER" id="PTHR47295">
    <property type="entry name" value="EG45-LIKE DOMAIN CONTAINING PROTEIN 1-RELATED"/>
    <property type="match status" value="1"/>
</dbReference>
<evidence type="ECO:0000259" key="3">
    <source>
        <dbReference type="PROSITE" id="PS50842"/>
    </source>
</evidence>
<dbReference type="InterPro" id="IPR044206">
    <property type="entry name" value="EGC1/2"/>
</dbReference>
<evidence type="ECO:0000256" key="1">
    <source>
        <dbReference type="SAM" id="MobiDB-lite"/>
    </source>
</evidence>
<keyword evidence="2" id="KW-0812">Transmembrane</keyword>
<feature type="compositionally biased region" description="Basic and acidic residues" evidence="1">
    <location>
        <begin position="173"/>
        <end position="187"/>
    </location>
</feature>
<proteinExistence type="predicted"/>
<organism evidence="4 5">
    <name type="scientific">Setaria viridis</name>
    <name type="common">Green bristlegrass</name>
    <name type="synonym">Setaria italica subsp. viridis</name>
    <dbReference type="NCBI Taxonomy" id="4556"/>
    <lineage>
        <taxon>Eukaryota</taxon>
        <taxon>Viridiplantae</taxon>
        <taxon>Streptophyta</taxon>
        <taxon>Embryophyta</taxon>
        <taxon>Tracheophyta</taxon>
        <taxon>Spermatophyta</taxon>
        <taxon>Magnoliopsida</taxon>
        <taxon>Liliopsida</taxon>
        <taxon>Poales</taxon>
        <taxon>Poaceae</taxon>
        <taxon>PACMAD clade</taxon>
        <taxon>Panicoideae</taxon>
        <taxon>Panicodae</taxon>
        <taxon>Paniceae</taxon>
        <taxon>Cenchrinae</taxon>
        <taxon>Setaria</taxon>
    </lineage>
</organism>
<dbReference type="InterPro" id="IPR036908">
    <property type="entry name" value="RlpA-like_sf"/>
</dbReference>
<keyword evidence="2" id="KW-0472">Membrane</keyword>
<feature type="transmembrane region" description="Helical" evidence="2">
    <location>
        <begin position="64"/>
        <end position="87"/>
    </location>
</feature>
<dbReference type="PROSITE" id="PS50842">
    <property type="entry name" value="EXPANSIN_EG45"/>
    <property type="match status" value="1"/>
</dbReference>
<feature type="region of interest" description="Disordered" evidence="1">
    <location>
        <begin position="164"/>
        <end position="211"/>
    </location>
</feature>
<dbReference type="GO" id="GO:0009627">
    <property type="term" value="P:systemic acquired resistance"/>
    <property type="evidence" value="ECO:0007669"/>
    <property type="project" value="InterPro"/>
</dbReference>
<accession>A0A4U6U8H8</accession>
<dbReference type="Gene3D" id="2.40.40.10">
    <property type="entry name" value="RlpA-like domain"/>
    <property type="match status" value="1"/>
</dbReference>
<keyword evidence="5" id="KW-1185">Reference proteome</keyword>
<sequence>MVICEKRIRHLLALLVGQATIFYAISPINCTPNHATLVRARFSLVEASSYRVTMAVNNMSSMLMVMAVVVLGTASTATAASGVAMFYDKYTRCGKRFISVILETVHSSYYRFMSSLMHAASACYENMYMGNMVAAASDSFWNNGAVCGQCYRVKCTGAARVRRLRQQRRRQDRGRVREQRRVPEHHRPLQAGLRQDRQPRRRRGQGHFQPHGLPVCRVSQARSWSVFEFYFRR</sequence>
<dbReference type="InterPro" id="IPR007112">
    <property type="entry name" value="Expansin/allergen_DPBB_dom"/>
</dbReference>
<name>A0A4U6U8H8_SETVI</name>
<evidence type="ECO:0000313" key="5">
    <source>
        <dbReference type="Proteomes" id="UP000298652"/>
    </source>
</evidence>
<feature type="domain" description="Expansin-like EG45" evidence="3">
    <location>
        <begin position="130"/>
        <end position="233"/>
    </location>
</feature>
<evidence type="ECO:0000313" key="4">
    <source>
        <dbReference type="EMBL" id="TKW10875.1"/>
    </source>
</evidence>
<evidence type="ECO:0000256" key="2">
    <source>
        <dbReference type="SAM" id="Phobius"/>
    </source>
</evidence>
<dbReference type="PANTHER" id="PTHR47295:SF2">
    <property type="entry name" value="EG45-LIKE DOMAIN CONTAINING PROTEIN 1-RELATED"/>
    <property type="match status" value="1"/>
</dbReference>
<gene>
    <name evidence="4" type="ORF">SEVIR_6G196600v2</name>
</gene>